<dbReference type="PANTHER" id="PTHR36453">
    <property type="entry name" value="SECRETED PROTEIN-RELATED"/>
    <property type="match status" value="1"/>
</dbReference>
<dbReference type="Gene3D" id="2.160.20.10">
    <property type="entry name" value="Single-stranded right-handed beta-helix, Pectin lyase-like"/>
    <property type="match status" value="2"/>
</dbReference>
<keyword evidence="5" id="KW-1185">Reference proteome</keyword>
<evidence type="ECO:0000313" key="5">
    <source>
        <dbReference type="Proteomes" id="UP000366872"/>
    </source>
</evidence>
<dbReference type="Pfam" id="PF22585">
    <property type="entry name" value="Sialidase-like_CBM"/>
    <property type="match status" value="1"/>
</dbReference>
<dbReference type="EMBL" id="CAAHFG010000001">
    <property type="protein sequence ID" value="VGO12327.1"/>
    <property type="molecule type" value="Genomic_DNA"/>
</dbReference>
<evidence type="ECO:0008006" key="6">
    <source>
        <dbReference type="Google" id="ProtNLM"/>
    </source>
</evidence>
<organism evidence="4 5">
    <name type="scientific">Pontiella desulfatans</name>
    <dbReference type="NCBI Taxonomy" id="2750659"/>
    <lineage>
        <taxon>Bacteria</taxon>
        <taxon>Pseudomonadati</taxon>
        <taxon>Kiritimatiellota</taxon>
        <taxon>Kiritimatiellia</taxon>
        <taxon>Kiritimatiellales</taxon>
        <taxon>Pontiellaceae</taxon>
        <taxon>Pontiella</taxon>
    </lineage>
</organism>
<name>A0A6C2TXL3_PONDE</name>
<feature type="domain" description="BT-1020-like structural beta-sandwich" evidence="3">
    <location>
        <begin position="1248"/>
        <end position="1342"/>
    </location>
</feature>
<protein>
    <recommendedName>
        <fullName evidence="6">Right handed beta helix domain-containing protein</fullName>
    </recommendedName>
</protein>
<dbReference type="SUPFAM" id="SSF51126">
    <property type="entry name" value="Pectin lyase-like"/>
    <property type="match status" value="2"/>
</dbReference>
<dbReference type="Proteomes" id="UP000366872">
    <property type="component" value="Unassembled WGS sequence"/>
</dbReference>
<feature type="domain" description="GH141-like insertion" evidence="2">
    <location>
        <begin position="754"/>
        <end position="892"/>
    </location>
</feature>
<dbReference type="InterPro" id="IPR054490">
    <property type="entry name" value="BT_1020-like_b-sandwich_1"/>
</dbReference>
<dbReference type="InterPro" id="IPR011050">
    <property type="entry name" value="Pectin_lyase_fold/virulence"/>
</dbReference>
<evidence type="ECO:0000259" key="2">
    <source>
        <dbReference type="Pfam" id="PF21231"/>
    </source>
</evidence>
<sequence length="1517" mass="163835">MKYTMRWLGLALIAFLLAEPAAYGAYRSWKGNQINGNMTQVANWTTGQPPGAGDVMVFNKYFTGNKQPHMNKSFLVEQVKASANLSKNITMSGGTQWQFRIRSLEGIGILQQSGKRLWLGNGGQLWQDNDINPGTSSNTVMWKVTGSNSTLIVDSASIRFDPHMILHADADSNTIDLRCGVIPTTKSVTKTGDGLLILRAANEWAGETVIEKGTLQLAVDQPVSSLSPMAFNHGTSLKTGGYGGDFSTLEIAGATTFDFENLGTSQLSFSDSSGILWTNASLAITNFTEGSDLIRFGTDGNGLAAAQLAAISLNGATNASLNSSGYLIAEASTPTGTERSWQGDADPLWFTAANWAGNTVAGSNEVAAFQSSFASNNFQPTVTADAFIAELRVVDPGQDVAVSVDSNATLSLAHNTEGSHDSIQMEAASRNLVLAGEGAFMQQSGHAADPRWNITGSGDLTIDTGWFGLASNINLTIDVGPLRTVDIKSGAGTTTASIRKTGEGLLILGGENGWQGATTIDAGTLRLATNNAIDANSPLVFNDGTILETGGCDGGFQSLEVNGSVIIDFQNMSSSQLSFPNLSGTAWTAPNLAIANFTESSDSIRFGTDENGLTEEQLEGITLNGSGEIALDREGYLIIPGPYNPQAEFFIDPAVGDDANPGTEAAPFRTIEAARDAVRLINGAMTNDIVVYLRGGTYPIEQTIEFDERDSGTNYFNVVYRNYPNEAPVLEGGEPIIGWTPLSNGIWQAGVGGFEFIQLYVNNKPAQRARYPEAGQENRIEANNNTTDKIQIEHAYVDGVRNLSNLSRVQLVLARSFTLSRVRIASISTSGTYANVTPMEPDRTNHFDVQDKPSSSISGKPSFYFENHFSFLDTPGEWFLDVDADTVYYMPRPGEDLSVMQAVAPKTERLLSMVKTTNTTLFGLTFQHSSWNAPQTEGMVQRQAGLHITPADKDTINPAALYFKKIRNVRIERCIFRQMGGNGINFDTGTQDNMIVGNVFSEIADTAIGYDIDEARSKTQNPNNLSKNDTFDSNYFFHMGAIYSGGGAMFAFWPDSIQIVHNEIAYTGGLGINIGWGAESAATALKAPNISYNRIHDAAVWCRDSGGIHTKSDSSGGIIYKNWIYNMNTVNWWATGPSRTVNGAHLDDNTENYTLQDNVFMNCESHDIRTKSGVYVVQIDNGGQSQTTKDDSGIRPGYRDIKNFHQGGAIGRGLMPGELYEGSESQPLAVLFNNTSVTGSVVEATFAPQAGSVACEFRVKPNQVSNSFYIQLFDGNGRDACKVGFAANGKLRYYYRSDNAADFKNYTSNTWCTIRIEANVVKQVYSLWIDGNLAMGDALFMQNKIGGLAKRVGSIERILLDSGAGSFDIDYIQVEGDAPAGLSTSSGTPRAWLEEHHDTTGWTAADFELFDLADRDGDGEPAWKEWIAGTDPADSASIFKIADTASVAGLSISWNSLAGRCYTVQSAESPAGPWSDVGDSEFVSKPGTGSTIHYFEGTLPESHRFFRIMVSNIDWNE</sequence>
<keyword evidence="1" id="KW-0732">Signal</keyword>
<dbReference type="Pfam" id="PF21231">
    <property type="entry name" value="GH141_M"/>
    <property type="match status" value="1"/>
</dbReference>
<reference evidence="4 5" key="1">
    <citation type="submission" date="2019-04" db="EMBL/GenBank/DDBJ databases">
        <authorList>
            <person name="Van Vliet M D."/>
        </authorList>
    </citation>
    <scope>NUCLEOTIDE SEQUENCE [LARGE SCALE GENOMIC DNA]</scope>
    <source>
        <strain evidence="4 5">F1</strain>
    </source>
</reference>
<dbReference type="PANTHER" id="PTHR36453:SF1">
    <property type="entry name" value="RIGHT HANDED BETA HELIX DOMAIN-CONTAINING PROTEIN"/>
    <property type="match status" value="1"/>
</dbReference>
<gene>
    <name evidence="4" type="ORF">PDESU_00879</name>
</gene>
<dbReference type="InterPro" id="IPR006626">
    <property type="entry name" value="PbH1"/>
</dbReference>
<dbReference type="Pfam" id="PF12951">
    <property type="entry name" value="PATR"/>
    <property type="match status" value="2"/>
</dbReference>
<evidence type="ECO:0000256" key="1">
    <source>
        <dbReference type="ARBA" id="ARBA00022729"/>
    </source>
</evidence>
<accession>A0A6C2TXL3</accession>
<dbReference type="NCBIfam" id="TIGR02601">
    <property type="entry name" value="autotrns_rpt"/>
    <property type="match status" value="2"/>
</dbReference>
<proteinExistence type="predicted"/>
<dbReference type="InterPro" id="IPR013425">
    <property type="entry name" value="Autotrns_rpt"/>
</dbReference>
<evidence type="ECO:0000259" key="3">
    <source>
        <dbReference type="Pfam" id="PF22585"/>
    </source>
</evidence>
<dbReference type="InterPro" id="IPR048482">
    <property type="entry name" value="GH141_ins"/>
</dbReference>
<dbReference type="SMART" id="SM00710">
    <property type="entry name" value="PbH1"/>
    <property type="match status" value="6"/>
</dbReference>
<evidence type="ECO:0000313" key="4">
    <source>
        <dbReference type="EMBL" id="VGO12327.1"/>
    </source>
</evidence>
<dbReference type="InterPro" id="IPR012334">
    <property type="entry name" value="Pectin_lyas_fold"/>
</dbReference>